<evidence type="ECO:0000256" key="5">
    <source>
        <dbReference type="ARBA" id="ARBA00022989"/>
    </source>
</evidence>
<dbReference type="EMBL" id="AP022870">
    <property type="protein sequence ID" value="BCB76664.1"/>
    <property type="molecule type" value="Genomic_DNA"/>
</dbReference>
<protein>
    <submittedName>
        <fullName evidence="9">ABC di/oligopeptide transporter inner membrane subunit</fullName>
    </submittedName>
</protein>
<dbReference type="PROSITE" id="PS50928">
    <property type="entry name" value="ABC_TM1"/>
    <property type="match status" value="1"/>
</dbReference>
<keyword evidence="6 7" id="KW-0472">Membrane</keyword>
<keyword evidence="3" id="KW-1003">Cell membrane</keyword>
<dbReference type="GO" id="GO:0055085">
    <property type="term" value="P:transmembrane transport"/>
    <property type="evidence" value="ECO:0007669"/>
    <property type="project" value="InterPro"/>
</dbReference>
<dbReference type="Pfam" id="PF19300">
    <property type="entry name" value="BPD_transp_1_N"/>
    <property type="match status" value="1"/>
</dbReference>
<keyword evidence="5 7" id="KW-1133">Transmembrane helix</keyword>
<dbReference type="InterPro" id="IPR000515">
    <property type="entry name" value="MetI-like"/>
</dbReference>
<keyword evidence="4 7" id="KW-0812">Transmembrane</keyword>
<dbReference type="Pfam" id="PF00528">
    <property type="entry name" value="BPD_transp_1"/>
    <property type="match status" value="1"/>
</dbReference>
<accession>A0A6F8XS54</accession>
<evidence type="ECO:0000313" key="10">
    <source>
        <dbReference type="Proteomes" id="UP000502508"/>
    </source>
</evidence>
<reference evidence="9 10" key="1">
    <citation type="submission" date="2020-03" db="EMBL/GenBank/DDBJ databases">
        <title>Whole genome shotgun sequence of Phytohabitans flavus NBRC 107702.</title>
        <authorList>
            <person name="Komaki H."/>
            <person name="Tamura T."/>
        </authorList>
    </citation>
    <scope>NUCLEOTIDE SEQUENCE [LARGE SCALE GENOMIC DNA]</scope>
    <source>
        <strain evidence="9 10">NBRC 107702</strain>
    </source>
</reference>
<comment type="subcellular location">
    <subcellularLocation>
        <location evidence="1 7">Cell membrane</location>
        <topology evidence="1 7">Multi-pass membrane protein</topology>
    </subcellularLocation>
</comment>
<dbReference type="GO" id="GO:0005886">
    <property type="term" value="C:plasma membrane"/>
    <property type="evidence" value="ECO:0007669"/>
    <property type="project" value="UniProtKB-SubCell"/>
</dbReference>
<evidence type="ECO:0000256" key="3">
    <source>
        <dbReference type="ARBA" id="ARBA00022475"/>
    </source>
</evidence>
<dbReference type="PANTHER" id="PTHR43163:SF6">
    <property type="entry name" value="DIPEPTIDE TRANSPORT SYSTEM PERMEASE PROTEIN DPPB-RELATED"/>
    <property type="match status" value="1"/>
</dbReference>
<dbReference type="Proteomes" id="UP000502508">
    <property type="component" value="Chromosome"/>
</dbReference>
<dbReference type="Gene3D" id="1.10.3720.10">
    <property type="entry name" value="MetI-like"/>
    <property type="match status" value="1"/>
</dbReference>
<evidence type="ECO:0000256" key="4">
    <source>
        <dbReference type="ARBA" id="ARBA00022692"/>
    </source>
</evidence>
<organism evidence="9 10">
    <name type="scientific">Phytohabitans flavus</name>
    <dbReference type="NCBI Taxonomy" id="1076124"/>
    <lineage>
        <taxon>Bacteria</taxon>
        <taxon>Bacillati</taxon>
        <taxon>Actinomycetota</taxon>
        <taxon>Actinomycetes</taxon>
        <taxon>Micromonosporales</taxon>
        <taxon>Micromonosporaceae</taxon>
    </lineage>
</organism>
<dbReference type="InterPro" id="IPR045621">
    <property type="entry name" value="BPD_transp_1_N"/>
</dbReference>
<dbReference type="SUPFAM" id="SSF161098">
    <property type="entry name" value="MetI-like"/>
    <property type="match status" value="1"/>
</dbReference>
<sequence>MTAGMVLRRLGAGFLVLWLVSVLTFLLVQLTPGDPAELIAGENATVEDVARIREQLGLNAPVVEQYLRWCADLLRGDLGDSLFTGRSVTETIAQAAPATLSITGLAIVIAVVVGVSAGLLAGLRQGTWVDRAVSTAATLGIAMPSFWVAMLLISAFALSNPWLPATGYTPLAEGFWPWLSHLILPATALGLATAAELARHTRGCVADVLVRPYIRTARARGASGFWLIRRHLLRNAAIPVVTVLGLQAGRLLGGSIVVEVVAGITGLGTTAINAVLQRDYPMIQGYVLFSAVIVVVVNLAVDLTYGWINPKVRVA</sequence>
<feature type="domain" description="ABC transmembrane type-1" evidence="8">
    <location>
        <begin position="96"/>
        <end position="305"/>
    </location>
</feature>
<dbReference type="InterPro" id="IPR035906">
    <property type="entry name" value="MetI-like_sf"/>
</dbReference>
<feature type="transmembrane region" description="Helical" evidence="7">
    <location>
        <begin position="178"/>
        <end position="198"/>
    </location>
</feature>
<feature type="transmembrane region" description="Helical" evidence="7">
    <location>
        <begin position="256"/>
        <end position="276"/>
    </location>
</feature>
<evidence type="ECO:0000256" key="7">
    <source>
        <dbReference type="RuleBase" id="RU363032"/>
    </source>
</evidence>
<keyword evidence="2 7" id="KW-0813">Transport</keyword>
<keyword evidence="10" id="KW-1185">Reference proteome</keyword>
<dbReference type="PANTHER" id="PTHR43163">
    <property type="entry name" value="DIPEPTIDE TRANSPORT SYSTEM PERMEASE PROTEIN DPPB-RELATED"/>
    <property type="match status" value="1"/>
</dbReference>
<evidence type="ECO:0000256" key="6">
    <source>
        <dbReference type="ARBA" id="ARBA00023136"/>
    </source>
</evidence>
<proteinExistence type="inferred from homology"/>
<gene>
    <name evidence="9" type="ORF">Pflav_030740</name>
</gene>
<evidence type="ECO:0000313" key="9">
    <source>
        <dbReference type="EMBL" id="BCB76664.1"/>
    </source>
</evidence>
<evidence type="ECO:0000256" key="1">
    <source>
        <dbReference type="ARBA" id="ARBA00004651"/>
    </source>
</evidence>
<dbReference type="KEGG" id="pfla:Pflav_030740"/>
<evidence type="ECO:0000259" key="8">
    <source>
        <dbReference type="PROSITE" id="PS50928"/>
    </source>
</evidence>
<feature type="transmembrane region" description="Helical" evidence="7">
    <location>
        <begin position="102"/>
        <end position="123"/>
    </location>
</feature>
<feature type="transmembrane region" description="Helical" evidence="7">
    <location>
        <begin position="288"/>
        <end position="308"/>
    </location>
</feature>
<dbReference type="CDD" id="cd06261">
    <property type="entry name" value="TM_PBP2"/>
    <property type="match status" value="1"/>
</dbReference>
<feature type="transmembrane region" description="Helical" evidence="7">
    <location>
        <begin position="135"/>
        <end position="158"/>
    </location>
</feature>
<dbReference type="AlphaFoldDB" id="A0A6F8XS54"/>
<comment type="similarity">
    <text evidence="7">Belongs to the binding-protein-dependent transport system permease family.</text>
</comment>
<reference evidence="9 10" key="2">
    <citation type="submission" date="2020-03" db="EMBL/GenBank/DDBJ databases">
        <authorList>
            <person name="Ichikawa N."/>
            <person name="Kimura A."/>
            <person name="Kitahashi Y."/>
            <person name="Uohara A."/>
        </authorList>
    </citation>
    <scope>NUCLEOTIDE SEQUENCE [LARGE SCALE GENOMIC DNA]</scope>
    <source>
        <strain evidence="9 10">NBRC 107702</strain>
    </source>
</reference>
<evidence type="ECO:0000256" key="2">
    <source>
        <dbReference type="ARBA" id="ARBA00022448"/>
    </source>
</evidence>
<name>A0A6F8XS54_9ACTN</name>
<dbReference type="RefSeq" id="WP_173036664.1">
    <property type="nucleotide sequence ID" value="NZ_AP022870.1"/>
</dbReference>